<dbReference type="AlphaFoldDB" id="X5ECL6"/>
<evidence type="ECO:0000256" key="2">
    <source>
        <dbReference type="ARBA" id="ARBA00012925"/>
    </source>
</evidence>
<dbReference type="PROSITE" id="PS00705">
    <property type="entry name" value="PROK_CO2_ANHYDRASE_2"/>
    <property type="match status" value="1"/>
</dbReference>
<dbReference type="KEGG" id="cgy:CGLY_13500"/>
<dbReference type="InterPro" id="IPR036874">
    <property type="entry name" value="Carbonic_anhydrase_sf"/>
</dbReference>
<keyword evidence="3 7" id="KW-0862">Zinc</keyword>
<sequence>MTSDETTPARDTNDSAGHLTPQEAVELLMVGNRRFMDEDSAHPNQDRGRRELLTGGQRPNAVVLACSDSRVPVEIVFDQGLGDLFVIRTAGEITDLSVLASLEFAVVSLGVPLVVVLGHESCGAVAAAQTALATGSMPPGFQRVLVEKVTPSLLAARSQGADTGEDFEKHHVVEIANHIVDRSPGILERLRDGKCGVVGMRYRLSDGLAEPVASYGLEIDGVPGTRVP</sequence>
<evidence type="ECO:0000313" key="11">
    <source>
        <dbReference type="Proteomes" id="UP000023703"/>
    </source>
</evidence>
<dbReference type="Gene3D" id="3.40.1050.10">
    <property type="entry name" value="Carbonic anhydrase"/>
    <property type="match status" value="1"/>
</dbReference>
<evidence type="ECO:0000256" key="5">
    <source>
        <dbReference type="ARBA" id="ARBA00024993"/>
    </source>
</evidence>
<name>X5ECL6_9CORY</name>
<dbReference type="Pfam" id="PF00484">
    <property type="entry name" value="Pro_CA"/>
    <property type="match status" value="1"/>
</dbReference>
<feature type="binding site" evidence="7">
    <location>
        <position position="66"/>
    </location>
    <ligand>
        <name>Zn(2+)</name>
        <dbReference type="ChEBI" id="CHEBI:29105"/>
    </ligand>
</feature>
<dbReference type="OrthoDB" id="9797527at2"/>
<keyword evidence="4 8" id="KW-0456">Lyase</keyword>
<evidence type="ECO:0000313" key="10">
    <source>
        <dbReference type="EMBL" id="AHW65140.1"/>
    </source>
</evidence>
<feature type="binding site" evidence="7">
    <location>
        <position position="119"/>
    </location>
    <ligand>
        <name>Zn(2+)</name>
        <dbReference type="ChEBI" id="CHEBI:29105"/>
    </ligand>
</feature>
<dbReference type="InterPro" id="IPR001765">
    <property type="entry name" value="Carbonic_anhydrase"/>
</dbReference>
<evidence type="ECO:0000256" key="3">
    <source>
        <dbReference type="ARBA" id="ARBA00022833"/>
    </source>
</evidence>
<dbReference type="InterPro" id="IPR015892">
    <property type="entry name" value="Carbonic_anhydrase_CS"/>
</dbReference>
<feature type="binding site" evidence="7">
    <location>
        <position position="68"/>
    </location>
    <ligand>
        <name>Zn(2+)</name>
        <dbReference type="ChEBI" id="CHEBI:29105"/>
    </ligand>
</feature>
<protein>
    <recommendedName>
        <fullName evidence="2 8">Carbonic anhydrase</fullName>
        <ecNumber evidence="2 8">4.2.1.1</ecNumber>
    </recommendedName>
    <alternativeName>
        <fullName evidence="8">Carbonate dehydratase</fullName>
    </alternativeName>
</protein>
<evidence type="ECO:0000256" key="6">
    <source>
        <dbReference type="ARBA" id="ARBA00048348"/>
    </source>
</evidence>
<comment type="function">
    <text evidence="5">Catalyzes the reversible hydration of carbon dioxide to form bicarbonate.</text>
</comment>
<accession>X5ECL6</accession>
<evidence type="ECO:0000256" key="1">
    <source>
        <dbReference type="ARBA" id="ARBA00006217"/>
    </source>
</evidence>
<comment type="similarity">
    <text evidence="1 8">Belongs to the beta-class carbonic anhydrase family.</text>
</comment>
<organism evidence="10 11">
    <name type="scientific">Corynebacterium glyciniphilum AJ 3170</name>
    <dbReference type="NCBI Taxonomy" id="1404245"/>
    <lineage>
        <taxon>Bacteria</taxon>
        <taxon>Bacillati</taxon>
        <taxon>Actinomycetota</taxon>
        <taxon>Actinomycetes</taxon>
        <taxon>Mycobacteriales</taxon>
        <taxon>Corynebacteriaceae</taxon>
        <taxon>Corynebacterium</taxon>
    </lineage>
</organism>
<dbReference type="CDD" id="cd03378">
    <property type="entry name" value="beta_CA_cladeC"/>
    <property type="match status" value="1"/>
</dbReference>
<proteinExistence type="inferred from homology"/>
<dbReference type="Proteomes" id="UP000023703">
    <property type="component" value="Chromosome"/>
</dbReference>
<keyword evidence="7" id="KW-0479">Metal-binding</keyword>
<dbReference type="STRING" id="1404245.CGLY_13500"/>
<dbReference type="GO" id="GO:0008270">
    <property type="term" value="F:zinc ion binding"/>
    <property type="evidence" value="ECO:0007669"/>
    <property type="project" value="UniProtKB-UniRule"/>
</dbReference>
<feature type="region of interest" description="Disordered" evidence="9">
    <location>
        <begin position="1"/>
        <end position="22"/>
    </location>
</feature>
<dbReference type="GO" id="GO:0004089">
    <property type="term" value="F:carbonate dehydratase activity"/>
    <property type="evidence" value="ECO:0007669"/>
    <property type="project" value="UniProtKB-UniRule"/>
</dbReference>
<dbReference type="RefSeq" id="WP_052540230.1">
    <property type="nucleotide sequence ID" value="NZ_CP006842.1"/>
</dbReference>
<dbReference type="SUPFAM" id="SSF53056">
    <property type="entry name" value="beta-carbonic anhydrase, cab"/>
    <property type="match status" value="1"/>
</dbReference>
<keyword evidence="11" id="KW-1185">Reference proteome</keyword>
<feature type="binding site" evidence="7">
    <location>
        <position position="122"/>
    </location>
    <ligand>
        <name>Zn(2+)</name>
        <dbReference type="ChEBI" id="CHEBI:29105"/>
    </ligand>
</feature>
<dbReference type="EC" id="4.2.1.1" evidence="2 8"/>
<comment type="cofactor">
    <cofactor evidence="7">
        <name>Zn(2+)</name>
        <dbReference type="ChEBI" id="CHEBI:29105"/>
    </cofactor>
    <text evidence="7">Binds 1 zinc ion per subunit.</text>
</comment>
<dbReference type="GO" id="GO:0015976">
    <property type="term" value="P:carbon utilization"/>
    <property type="evidence" value="ECO:0007669"/>
    <property type="project" value="InterPro"/>
</dbReference>
<dbReference type="EMBL" id="CP006842">
    <property type="protein sequence ID" value="AHW65140.1"/>
    <property type="molecule type" value="Genomic_DNA"/>
</dbReference>
<dbReference type="eggNOG" id="COG0288">
    <property type="taxonomic scope" value="Bacteria"/>
</dbReference>
<comment type="function">
    <text evidence="8">Reversible hydration of carbon dioxide.</text>
</comment>
<dbReference type="SMART" id="SM00947">
    <property type="entry name" value="Pro_CA"/>
    <property type="match status" value="1"/>
</dbReference>
<evidence type="ECO:0000256" key="7">
    <source>
        <dbReference type="PIRSR" id="PIRSR601765-1"/>
    </source>
</evidence>
<reference evidence="10 11" key="1">
    <citation type="journal article" date="2015" name="Int. J. Syst. Evol. Microbiol.">
        <title>Revisiting Corynebacterium glyciniphilum (ex Kubota et al., 1972) sp. nov., nom. rev., isolated from putrefied banana.</title>
        <authorList>
            <person name="Al-Dilaimi A."/>
            <person name="Bednarz H."/>
            <person name="Lomker A."/>
            <person name="Niehaus K."/>
            <person name="Kalinowski J."/>
            <person name="Ruckert C."/>
        </authorList>
    </citation>
    <scope>NUCLEOTIDE SEQUENCE [LARGE SCALE GENOMIC DNA]</scope>
    <source>
        <strain evidence="10">AJ 3170</strain>
    </source>
</reference>
<comment type="catalytic activity">
    <reaction evidence="6 8">
        <text>hydrogencarbonate + H(+) = CO2 + H2O</text>
        <dbReference type="Rhea" id="RHEA:10748"/>
        <dbReference type="ChEBI" id="CHEBI:15377"/>
        <dbReference type="ChEBI" id="CHEBI:15378"/>
        <dbReference type="ChEBI" id="CHEBI:16526"/>
        <dbReference type="ChEBI" id="CHEBI:17544"/>
        <dbReference type="EC" id="4.2.1.1"/>
    </reaction>
</comment>
<dbReference type="PANTHER" id="PTHR11002:SF79">
    <property type="entry name" value="CARBONIC ANHYDRASE 2"/>
    <property type="match status" value="1"/>
</dbReference>
<evidence type="ECO:0000256" key="9">
    <source>
        <dbReference type="SAM" id="MobiDB-lite"/>
    </source>
</evidence>
<evidence type="ECO:0000256" key="4">
    <source>
        <dbReference type="ARBA" id="ARBA00023239"/>
    </source>
</evidence>
<evidence type="ECO:0000256" key="8">
    <source>
        <dbReference type="RuleBase" id="RU003956"/>
    </source>
</evidence>
<dbReference type="HOGENOM" id="CLU_053879_4_1_11"/>
<dbReference type="PANTHER" id="PTHR11002">
    <property type="entry name" value="CARBONIC ANHYDRASE"/>
    <property type="match status" value="1"/>
</dbReference>
<gene>
    <name evidence="10" type="ORF">CGLY_13500</name>
</gene>